<feature type="active site" description="Proton acceptor" evidence="8">
    <location>
        <position position="262"/>
    </location>
</feature>
<evidence type="ECO:0000256" key="2">
    <source>
        <dbReference type="ARBA" id="ARBA00022679"/>
    </source>
</evidence>
<dbReference type="HAMAP" id="MF_00692">
    <property type="entry name" value="SelO"/>
    <property type="match status" value="1"/>
</dbReference>
<comment type="function">
    <text evidence="8">Nucleotidyltransferase involved in the post-translational modification of proteins. It can catalyze the addition of adenosine monophosphate (AMP) or uridine monophosphate (UMP) to a protein, resulting in modifications known as AMPylation and UMPylation.</text>
</comment>
<dbReference type="Proteomes" id="UP001257914">
    <property type="component" value="Unassembled WGS sequence"/>
</dbReference>
<evidence type="ECO:0000256" key="8">
    <source>
        <dbReference type="HAMAP-Rule" id="MF_00692"/>
    </source>
</evidence>
<feature type="binding site" evidence="8">
    <location>
        <position position="97"/>
    </location>
    <ligand>
        <name>ATP</name>
        <dbReference type="ChEBI" id="CHEBI:30616"/>
    </ligand>
</feature>
<evidence type="ECO:0000256" key="3">
    <source>
        <dbReference type="ARBA" id="ARBA00022695"/>
    </source>
</evidence>
<keyword evidence="11" id="KW-1185">Reference proteome</keyword>
<comment type="similarity">
    <text evidence="1 8">Belongs to the SELO family.</text>
</comment>
<evidence type="ECO:0000256" key="4">
    <source>
        <dbReference type="ARBA" id="ARBA00022723"/>
    </source>
</evidence>
<keyword evidence="2 8" id="KW-0808">Transferase</keyword>
<feature type="binding site" evidence="8">
    <location>
        <position position="131"/>
    </location>
    <ligand>
        <name>ATP</name>
        <dbReference type="ChEBI" id="CHEBI:30616"/>
    </ligand>
</feature>
<dbReference type="Pfam" id="PF02696">
    <property type="entry name" value="SelO"/>
    <property type="match status" value="1"/>
</dbReference>
<feature type="binding site" evidence="8">
    <location>
        <position position="189"/>
    </location>
    <ligand>
        <name>ATP</name>
        <dbReference type="ChEBI" id="CHEBI:30616"/>
    </ligand>
</feature>
<keyword evidence="7 8" id="KW-0460">Magnesium</keyword>
<feature type="binding site" evidence="8">
    <location>
        <position position="263"/>
    </location>
    <ligand>
        <name>Mg(2+)</name>
        <dbReference type="ChEBI" id="CHEBI:18420"/>
    </ligand>
</feature>
<comment type="catalytic activity">
    <reaction evidence="8">
        <text>L-threonyl-[protein] + ATP = 3-O-(5'-adenylyl)-L-threonyl-[protein] + diphosphate</text>
        <dbReference type="Rhea" id="RHEA:54292"/>
        <dbReference type="Rhea" id="RHEA-COMP:11060"/>
        <dbReference type="Rhea" id="RHEA-COMP:13847"/>
        <dbReference type="ChEBI" id="CHEBI:30013"/>
        <dbReference type="ChEBI" id="CHEBI:30616"/>
        <dbReference type="ChEBI" id="CHEBI:33019"/>
        <dbReference type="ChEBI" id="CHEBI:138113"/>
        <dbReference type="EC" id="2.7.7.108"/>
    </reaction>
</comment>
<feature type="binding site" evidence="8">
    <location>
        <position position="119"/>
    </location>
    <ligand>
        <name>ATP</name>
        <dbReference type="ChEBI" id="CHEBI:30616"/>
    </ligand>
</feature>
<comment type="catalytic activity">
    <reaction evidence="8">
        <text>L-seryl-[protein] + UTP = O-(5'-uridylyl)-L-seryl-[protein] + diphosphate</text>
        <dbReference type="Rhea" id="RHEA:64604"/>
        <dbReference type="Rhea" id="RHEA-COMP:9863"/>
        <dbReference type="Rhea" id="RHEA-COMP:16635"/>
        <dbReference type="ChEBI" id="CHEBI:29999"/>
        <dbReference type="ChEBI" id="CHEBI:33019"/>
        <dbReference type="ChEBI" id="CHEBI:46398"/>
        <dbReference type="ChEBI" id="CHEBI:156051"/>
    </reaction>
</comment>
<evidence type="ECO:0000256" key="1">
    <source>
        <dbReference type="ARBA" id="ARBA00009747"/>
    </source>
</evidence>
<evidence type="ECO:0000256" key="9">
    <source>
        <dbReference type="SAM" id="MobiDB-lite"/>
    </source>
</evidence>
<evidence type="ECO:0000256" key="6">
    <source>
        <dbReference type="ARBA" id="ARBA00022840"/>
    </source>
</evidence>
<organism evidence="10 11">
    <name type="scientific">Psychrosphaera aquimarina</name>
    <dbReference type="NCBI Taxonomy" id="2044854"/>
    <lineage>
        <taxon>Bacteria</taxon>
        <taxon>Pseudomonadati</taxon>
        <taxon>Pseudomonadota</taxon>
        <taxon>Gammaproteobacteria</taxon>
        <taxon>Alteromonadales</taxon>
        <taxon>Pseudoalteromonadaceae</taxon>
        <taxon>Psychrosphaera</taxon>
    </lineage>
</organism>
<protein>
    <recommendedName>
        <fullName evidence="8">Protein nucleotidyltransferase YdiU</fullName>
        <ecNumber evidence="8">2.7.7.-</ecNumber>
    </recommendedName>
    <alternativeName>
        <fullName evidence="8">Protein adenylyltransferase YdiU</fullName>
        <ecNumber evidence="8">2.7.7.108</ecNumber>
    </alternativeName>
    <alternativeName>
        <fullName evidence="8">Protein uridylyltransferase YdiU</fullName>
        <ecNumber evidence="8">2.7.7.-</ecNumber>
    </alternativeName>
</protein>
<keyword evidence="6 8" id="KW-0067">ATP-binding</keyword>
<dbReference type="PANTHER" id="PTHR32057:SF14">
    <property type="entry name" value="PROTEIN ADENYLYLTRANSFERASE SELO, MITOCHONDRIAL"/>
    <property type="match status" value="1"/>
</dbReference>
<dbReference type="EC" id="2.7.7.-" evidence="8"/>
<keyword evidence="5 8" id="KW-0547">Nucleotide-binding</keyword>
<evidence type="ECO:0000256" key="5">
    <source>
        <dbReference type="ARBA" id="ARBA00022741"/>
    </source>
</evidence>
<feature type="binding site" evidence="8">
    <location>
        <position position="182"/>
    </location>
    <ligand>
        <name>ATP</name>
        <dbReference type="ChEBI" id="CHEBI:30616"/>
    </ligand>
</feature>
<evidence type="ECO:0000256" key="7">
    <source>
        <dbReference type="ARBA" id="ARBA00022842"/>
    </source>
</evidence>
<evidence type="ECO:0000313" key="10">
    <source>
        <dbReference type="EMBL" id="MDU0112379.1"/>
    </source>
</evidence>
<accession>A0ABU3QYL9</accession>
<comment type="catalytic activity">
    <reaction evidence="8">
        <text>L-seryl-[protein] + ATP = 3-O-(5'-adenylyl)-L-seryl-[protein] + diphosphate</text>
        <dbReference type="Rhea" id="RHEA:58120"/>
        <dbReference type="Rhea" id="RHEA-COMP:9863"/>
        <dbReference type="Rhea" id="RHEA-COMP:15073"/>
        <dbReference type="ChEBI" id="CHEBI:29999"/>
        <dbReference type="ChEBI" id="CHEBI:30616"/>
        <dbReference type="ChEBI" id="CHEBI:33019"/>
        <dbReference type="ChEBI" id="CHEBI:142516"/>
        <dbReference type="EC" id="2.7.7.108"/>
    </reaction>
</comment>
<dbReference type="NCBIfam" id="NF000658">
    <property type="entry name" value="PRK00029.1"/>
    <property type="match status" value="1"/>
</dbReference>
<keyword evidence="3 8" id="KW-0548">Nucleotidyltransferase</keyword>
<sequence>MSSTDGKQSDQIQLNLKHSFAEQLSDMAAFITPAKLPNPEWLVTSPEVAELLELPDSVFTDSQYLDWFSGNATLSNAKPLAQKYTGHQFGHYNPDLGDGRGLLLGELQTSSGHWDIHVKGAGQTPFSRFGDGRAVLRSSVREFLASEALFYLGIPTSRALGVFKTSEAIQRETTEQGAVLIRICQSHIRFGHFEYAFYQNNTELLETLVEYTHSHVLQLATDVHLTIQDKTLAMYKAVIRSTAELVAKWQAFGFCHGVMNTDNMSILSITFDFGPYGFLDEFDSKHICNHSDHSGRYAFDEQPGVALWNLNALGHALSPLLTKDQLSECLSQFEPTLVKAYSALMRQKLGLTQNDKGDQVLLGEWLTLLQQDKRDYTNSWRLLSNFDGNDDVFIDHFIDREAASKWLAKYKRRLLIEKDDTQTRLQKMRAVNPKYILRNYLAQQAIKTAEAGDNSELERLFEVLKMPFDEQPEFEQYAQTPPDWSKDLSISCSS</sequence>
<gene>
    <name evidence="8" type="primary">ydiU</name>
    <name evidence="8" type="synonym">selO</name>
    <name evidence="10" type="ORF">RT723_05065</name>
</gene>
<dbReference type="EMBL" id="JAWCUA010000003">
    <property type="protein sequence ID" value="MDU0112379.1"/>
    <property type="molecule type" value="Genomic_DNA"/>
</dbReference>
<keyword evidence="4 8" id="KW-0479">Metal-binding</keyword>
<feature type="binding site" evidence="8">
    <location>
        <position position="132"/>
    </location>
    <ligand>
        <name>ATP</name>
        <dbReference type="ChEBI" id="CHEBI:30616"/>
    </ligand>
</feature>
<feature type="region of interest" description="Disordered" evidence="9">
    <location>
        <begin position="475"/>
        <end position="494"/>
    </location>
</feature>
<dbReference type="RefSeq" id="WP_315946121.1">
    <property type="nucleotide sequence ID" value="NZ_JAWCUA010000003.1"/>
</dbReference>
<keyword evidence="8" id="KW-0464">Manganese</keyword>
<comment type="caution">
    <text evidence="10">The sequence shown here is derived from an EMBL/GenBank/DDBJ whole genome shotgun (WGS) entry which is preliminary data.</text>
</comment>
<evidence type="ECO:0000313" key="11">
    <source>
        <dbReference type="Proteomes" id="UP001257914"/>
    </source>
</evidence>
<dbReference type="EC" id="2.7.7.108" evidence="8"/>
<feature type="binding site" evidence="8">
    <location>
        <position position="272"/>
    </location>
    <ligand>
        <name>Mg(2+)</name>
        <dbReference type="ChEBI" id="CHEBI:18420"/>
    </ligand>
</feature>
<proteinExistence type="inferred from homology"/>
<feature type="binding site" evidence="8">
    <location>
        <position position="272"/>
    </location>
    <ligand>
        <name>ATP</name>
        <dbReference type="ChEBI" id="CHEBI:30616"/>
    </ligand>
</feature>
<comment type="catalytic activity">
    <reaction evidence="8">
        <text>L-histidyl-[protein] + UTP = N(tele)-(5'-uridylyl)-L-histidyl-[protein] + diphosphate</text>
        <dbReference type="Rhea" id="RHEA:83891"/>
        <dbReference type="Rhea" id="RHEA-COMP:9745"/>
        <dbReference type="Rhea" id="RHEA-COMP:20239"/>
        <dbReference type="ChEBI" id="CHEBI:29979"/>
        <dbReference type="ChEBI" id="CHEBI:33019"/>
        <dbReference type="ChEBI" id="CHEBI:46398"/>
        <dbReference type="ChEBI" id="CHEBI:233474"/>
    </reaction>
</comment>
<feature type="binding site" evidence="8">
    <location>
        <position position="99"/>
    </location>
    <ligand>
        <name>ATP</name>
        <dbReference type="ChEBI" id="CHEBI:30616"/>
    </ligand>
</feature>
<comment type="cofactor">
    <cofactor evidence="8">
        <name>Mg(2+)</name>
        <dbReference type="ChEBI" id="CHEBI:18420"/>
    </cofactor>
    <cofactor evidence="8">
        <name>Mn(2+)</name>
        <dbReference type="ChEBI" id="CHEBI:29035"/>
    </cofactor>
</comment>
<dbReference type="PANTHER" id="PTHR32057">
    <property type="entry name" value="PROTEIN ADENYLYLTRANSFERASE SELO, MITOCHONDRIAL"/>
    <property type="match status" value="1"/>
</dbReference>
<feature type="binding site" evidence="8">
    <location>
        <position position="100"/>
    </location>
    <ligand>
        <name>ATP</name>
        <dbReference type="ChEBI" id="CHEBI:30616"/>
    </ligand>
</feature>
<comment type="catalytic activity">
    <reaction evidence="8">
        <text>L-tyrosyl-[protein] + UTP = O-(5'-uridylyl)-L-tyrosyl-[protein] + diphosphate</text>
        <dbReference type="Rhea" id="RHEA:83887"/>
        <dbReference type="Rhea" id="RHEA-COMP:10136"/>
        <dbReference type="Rhea" id="RHEA-COMP:20238"/>
        <dbReference type="ChEBI" id="CHEBI:33019"/>
        <dbReference type="ChEBI" id="CHEBI:46398"/>
        <dbReference type="ChEBI" id="CHEBI:46858"/>
        <dbReference type="ChEBI" id="CHEBI:90602"/>
    </reaction>
</comment>
<comment type="catalytic activity">
    <reaction evidence="8">
        <text>L-tyrosyl-[protein] + ATP = O-(5'-adenylyl)-L-tyrosyl-[protein] + diphosphate</text>
        <dbReference type="Rhea" id="RHEA:54288"/>
        <dbReference type="Rhea" id="RHEA-COMP:10136"/>
        <dbReference type="Rhea" id="RHEA-COMP:13846"/>
        <dbReference type="ChEBI" id="CHEBI:30616"/>
        <dbReference type="ChEBI" id="CHEBI:33019"/>
        <dbReference type="ChEBI" id="CHEBI:46858"/>
        <dbReference type="ChEBI" id="CHEBI:83624"/>
        <dbReference type="EC" id="2.7.7.108"/>
    </reaction>
</comment>
<reference evidence="10 11" key="1">
    <citation type="submission" date="2023-10" db="EMBL/GenBank/DDBJ databases">
        <title>Psychrosphaera aquimaarina strain SW33 isolated from seawater.</title>
        <authorList>
            <person name="Bayburt H."/>
            <person name="Kim J.M."/>
            <person name="Choi B.J."/>
            <person name="Jeon C.O."/>
        </authorList>
    </citation>
    <scope>NUCLEOTIDE SEQUENCE [LARGE SCALE GENOMIC DNA]</scope>
    <source>
        <strain evidence="10 11">KCTC 52743</strain>
    </source>
</reference>
<name>A0ABU3QYL9_9GAMM</name>
<dbReference type="InterPro" id="IPR003846">
    <property type="entry name" value="SelO"/>
</dbReference>